<dbReference type="Proteomes" id="UP000324233">
    <property type="component" value="Chromosome"/>
</dbReference>
<dbReference type="Pfam" id="PF06283">
    <property type="entry name" value="ThuA"/>
    <property type="match status" value="1"/>
</dbReference>
<name>A0A5B9W9H0_9BACT</name>
<dbReference type="InterPro" id="IPR029062">
    <property type="entry name" value="Class_I_gatase-like"/>
</dbReference>
<dbReference type="PANTHER" id="PTHR40469:SF2">
    <property type="entry name" value="GALACTOSE-BINDING DOMAIN-LIKE SUPERFAMILY PROTEIN"/>
    <property type="match status" value="1"/>
</dbReference>
<dbReference type="RefSeq" id="WP_168222083.1">
    <property type="nucleotide sequence ID" value="NZ_CP042997.1"/>
</dbReference>
<feature type="domain" description="ThuA-like" evidence="2">
    <location>
        <begin position="78"/>
        <end position="244"/>
    </location>
</feature>
<evidence type="ECO:0000313" key="3">
    <source>
        <dbReference type="EMBL" id="QEH37087.1"/>
    </source>
</evidence>
<dbReference type="AlphaFoldDB" id="A0A5B9W9H0"/>
<dbReference type="PANTHER" id="PTHR40469">
    <property type="entry name" value="SECRETED GLYCOSYL HYDROLASE"/>
    <property type="match status" value="1"/>
</dbReference>
<keyword evidence="4" id="KW-1185">Reference proteome</keyword>
<organism evidence="3 4">
    <name type="scientific">Aquisphaera giovannonii</name>
    <dbReference type="NCBI Taxonomy" id="406548"/>
    <lineage>
        <taxon>Bacteria</taxon>
        <taxon>Pseudomonadati</taxon>
        <taxon>Planctomycetota</taxon>
        <taxon>Planctomycetia</taxon>
        <taxon>Isosphaerales</taxon>
        <taxon>Isosphaeraceae</taxon>
        <taxon>Aquisphaera</taxon>
    </lineage>
</organism>
<evidence type="ECO:0000256" key="1">
    <source>
        <dbReference type="SAM" id="SignalP"/>
    </source>
</evidence>
<reference evidence="3 4" key="1">
    <citation type="submission" date="2019-08" db="EMBL/GenBank/DDBJ databases">
        <title>Deep-cultivation of Planctomycetes and their phenomic and genomic characterization uncovers novel biology.</title>
        <authorList>
            <person name="Wiegand S."/>
            <person name="Jogler M."/>
            <person name="Boedeker C."/>
            <person name="Pinto D."/>
            <person name="Vollmers J."/>
            <person name="Rivas-Marin E."/>
            <person name="Kohn T."/>
            <person name="Peeters S.H."/>
            <person name="Heuer A."/>
            <person name="Rast P."/>
            <person name="Oberbeckmann S."/>
            <person name="Bunk B."/>
            <person name="Jeske O."/>
            <person name="Meyerdierks A."/>
            <person name="Storesund J.E."/>
            <person name="Kallscheuer N."/>
            <person name="Luecker S."/>
            <person name="Lage O.M."/>
            <person name="Pohl T."/>
            <person name="Merkel B.J."/>
            <person name="Hornburger P."/>
            <person name="Mueller R.-W."/>
            <person name="Bruemmer F."/>
            <person name="Labrenz M."/>
            <person name="Spormann A.M."/>
            <person name="Op den Camp H."/>
            <person name="Overmann J."/>
            <person name="Amann R."/>
            <person name="Jetten M.S.M."/>
            <person name="Mascher T."/>
            <person name="Medema M.H."/>
            <person name="Devos D.P."/>
            <person name="Kaster A.-K."/>
            <person name="Ovreas L."/>
            <person name="Rohde M."/>
            <person name="Galperin M.Y."/>
            <person name="Jogler C."/>
        </authorList>
    </citation>
    <scope>NUCLEOTIDE SEQUENCE [LARGE SCALE GENOMIC DNA]</scope>
    <source>
        <strain evidence="3 4">OJF2</strain>
    </source>
</reference>
<gene>
    <name evidence="3" type="ORF">OJF2_56720</name>
</gene>
<protein>
    <submittedName>
        <fullName evidence="3">Trehalose utilization</fullName>
    </submittedName>
</protein>
<evidence type="ECO:0000313" key="4">
    <source>
        <dbReference type="Proteomes" id="UP000324233"/>
    </source>
</evidence>
<sequence length="249" mass="27846" precursor="true">MKTCVRAGLVLLVAGVPSLAIAQQQATPAKPLKVLLTYGGHEFQEKEFFAMWDALPGVTYMKAPLPDSARLLKPGLEKEYDAIVCYDMNNKIAPEQQQAFLSLLDRGIGVVLLHHNLAAEPDWTEYAEVRGGRWLGGKATIDGKSYGPSTYDHDQQIPIRVVDKDHPITRGLEDFVINDEAYGNFYVSPKCHVLLAANHARDTGPFAWTNEFGKSRIVYFQAGHDAKAWACPSYKEILLRSIRWSTRRS</sequence>
<dbReference type="SUPFAM" id="SSF52317">
    <property type="entry name" value="Class I glutamine amidotransferase-like"/>
    <property type="match status" value="1"/>
</dbReference>
<keyword evidence="1" id="KW-0732">Signal</keyword>
<feature type="chain" id="PRO_5022910899" evidence="1">
    <location>
        <begin position="23"/>
        <end position="249"/>
    </location>
</feature>
<evidence type="ECO:0000259" key="2">
    <source>
        <dbReference type="Pfam" id="PF06283"/>
    </source>
</evidence>
<accession>A0A5B9W9H0</accession>
<feature type="signal peptide" evidence="1">
    <location>
        <begin position="1"/>
        <end position="22"/>
    </location>
</feature>
<proteinExistence type="predicted"/>
<dbReference type="EMBL" id="CP042997">
    <property type="protein sequence ID" value="QEH37087.1"/>
    <property type="molecule type" value="Genomic_DNA"/>
</dbReference>
<dbReference type="Gene3D" id="3.40.50.880">
    <property type="match status" value="1"/>
</dbReference>
<dbReference type="KEGG" id="agv:OJF2_56720"/>
<dbReference type="InterPro" id="IPR029010">
    <property type="entry name" value="ThuA-like"/>
</dbReference>